<keyword evidence="6" id="KW-0997">Cell inner membrane</keyword>
<dbReference type="Proteomes" id="UP001165160">
    <property type="component" value="Unassembled WGS sequence"/>
</dbReference>
<keyword evidence="5" id="KW-1003">Cell membrane</keyword>
<keyword evidence="7 14" id="KW-0808">Transferase</keyword>
<proteinExistence type="inferred from homology"/>
<evidence type="ECO:0000256" key="9">
    <source>
        <dbReference type="ARBA" id="ARBA00022989"/>
    </source>
</evidence>
<evidence type="ECO:0000256" key="15">
    <source>
        <dbReference type="SAM" id="SignalP"/>
    </source>
</evidence>
<dbReference type="SMART" id="SM00825">
    <property type="entry name" value="PKS_KS"/>
    <property type="match status" value="1"/>
</dbReference>
<dbReference type="FunFam" id="3.40.47.10:FF:000018">
    <property type="entry name" value="3-oxoacyl-[acyl-carrier-protein] synthase 2"/>
    <property type="match status" value="1"/>
</dbReference>
<evidence type="ECO:0000256" key="13">
    <source>
        <dbReference type="ARBA" id="ARBA00041756"/>
    </source>
</evidence>
<keyword evidence="8" id="KW-0812">Transmembrane</keyword>
<dbReference type="PANTHER" id="PTHR11712">
    <property type="entry name" value="POLYKETIDE SYNTHASE-RELATED"/>
    <property type="match status" value="1"/>
</dbReference>
<evidence type="ECO:0000259" key="16">
    <source>
        <dbReference type="PROSITE" id="PS52004"/>
    </source>
</evidence>
<evidence type="ECO:0000313" key="18">
    <source>
        <dbReference type="Proteomes" id="UP001165160"/>
    </source>
</evidence>
<keyword evidence="10" id="KW-0472">Membrane</keyword>
<protein>
    <recommendedName>
        <fullName evidence="12">Nodulation protein E</fullName>
        <ecNumber evidence="3">2.3.1.41</ecNumber>
    </recommendedName>
    <alternativeName>
        <fullName evidence="13">Host-specificity of nodulation protein B</fullName>
    </alternativeName>
</protein>
<organism evidence="17 18">
    <name type="scientific">Triparma verrucosa</name>
    <dbReference type="NCBI Taxonomy" id="1606542"/>
    <lineage>
        <taxon>Eukaryota</taxon>
        <taxon>Sar</taxon>
        <taxon>Stramenopiles</taxon>
        <taxon>Ochrophyta</taxon>
        <taxon>Bolidophyceae</taxon>
        <taxon>Parmales</taxon>
        <taxon>Triparmaceae</taxon>
        <taxon>Triparma</taxon>
    </lineage>
</organism>
<dbReference type="Pfam" id="PF00109">
    <property type="entry name" value="ketoacyl-synt"/>
    <property type="match status" value="1"/>
</dbReference>
<dbReference type="Gene3D" id="3.40.47.10">
    <property type="match status" value="1"/>
</dbReference>
<feature type="chain" id="PRO_5040762506" description="Nodulation protein E" evidence="15">
    <location>
        <begin position="18"/>
        <end position="459"/>
    </location>
</feature>
<evidence type="ECO:0000256" key="14">
    <source>
        <dbReference type="RuleBase" id="RU003694"/>
    </source>
</evidence>
<evidence type="ECO:0000256" key="11">
    <source>
        <dbReference type="ARBA" id="ARBA00037576"/>
    </source>
</evidence>
<gene>
    <name evidence="17" type="ORF">TrVE_jg1944</name>
</gene>
<evidence type="ECO:0000256" key="3">
    <source>
        <dbReference type="ARBA" id="ARBA00013191"/>
    </source>
</evidence>
<dbReference type="InterPro" id="IPR020841">
    <property type="entry name" value="PKS_Beta-ketoAc_synthase_dom"/>
</dbReference>
<dbReference type="GO" id="GO:0006633">
    <property type="term" value="P:fatty acid biosynthetic process"/>
    <property type="evidence" value="ECO:0007669"/>
    <property type="project" value="InterPro"/>
</dbReference>
<reference evidence="18" key="1">
    <citation type="journal article" date="2023" name="Commun. Biol.">
        <title>Genome analysis of Parmales, the sister group of diatoms, reveals the evolutionary specialization of diatoms from phago-mixotrophs to photoautotrophs.</title>
        <authorList>
            <person name="Ban H."/>
            <person name="Sato S."/>
            <person name="Yoshikawa S."/>
            <person name="Yamada K."/>
            <person name="Nakamura Y."/>
            <person name="Ichinomiya M."/>
            <person name="Sato N."/>
            <person name="Blanc-Mathieu R."/>
            <person name="Endo H."/>
            <person name="Kuwata A."/>
            <person name="Ogata H."/>
        </authorList>
    </citation>
    <scope>NUCLEOTIDE SEQUENCE [LARGE SCALE GENOMIC DNA]</scope>
    <source>
        <strain evidence="18">NIES 3699</strain>
    </source>
</reference>
<dbReference type="EC" id="2.3.1.41" evidence="3"/>
<comment type="similarity">
    <text evidence="2 14">Belongs to the thiolase-like superfamily. Beta-ketoacyl-ACP synthases family.</text>
</comment>
<dbReference type="PROSITE" id="PS00606">
    <property type="entry name" value="KS3_1"/>
    <property type="match status" value="1"/>
</dbReference>
<dbReference type="PANTHER" id="PTHR11712:SF352">
    <property type="entry name" value="3-OXOACYL-[ACYL-CARRIER-PROTEIN] SYNTHASE"/>
    <property type="match status" value="1"/>
</dbReference>
<dbReference type="InterPro" id="IPR014031">
    <property type="entry name" value="Ketoacyl_synth_C"/>
</dbReference>
<dbReference type="InterPro" id="IPR016039">
    <property type="entry name" value="Thiolase-like"/>
</dbReference>
<evidence type="ECO:0000313" key="17">
    <source>
        <dbReference type="EMBL" id="GMH88088.1"/>
    </source>
</evidence>
<keyword evidence="15" id="KW-0732">Signal</keyword>
<dbReference type="InterPro" id="IPR014030">
    <property type="entry name" value="Ketoacyl_synth_N"/>
</dbReference>
<accession>A0A9W7BK16</accession>
<comment type="function">
    <text evidence="11">Proposed to synthesize NOD factor fatty acyl chain. Involved in the synthesis of a highly unsaturated fatty acid moiety, which forms part of a lipo-oligosaccharide that is responsible for host specificity.</text>
</comment>
<evidence type="ECO:0000256" key="8">
    <source>
        <dbReference type="ARBA" id="ARBA00022692"/>
    </source>
</evidence>
<feature type="signal peptide" evidence="15">
    <location>
        <begin position="1"/>
        <end position="17"/>
    </location>
</feature>
<dbReference type="Pfam" id="PF02801">
    <property type="entry name" value="Ketoacyl-synt_C"/>
    <property type="match status" value="1"/>
</dbReference>
<dbReference type="PROSITE" id="PS52004">
    <property type="entry name" value="KS3_2"/>
    <property type="match status" value="1"/>
</dbReference>
<evidence type="ECO:0000256" key="7">
    <source>
        <dbReference type="ARBA" id="ARBA00022679"/>
    </source>
</evidence>
<evidence type="ECO:0000256" key="12">
    <source>
        <dbReference type="ARBA" id="ARBA00039445"/>
    </source>
</evidence>
<evidence type="ECO:0000256" key="4">
    <source>
        <dbReference type="ARBA" id="ARBA00022458"/>
    </source>
</evidence>
<comment type="caution">
    <text evidence="17">The sequence shown here is derived from an EMBL/GenBank/DDBJ whole genome shotgun (WGS) entry which is preliminary data.</text>
</comment>
<dbReference type="GO" id="GO:0004315">
    <property type="term" value="F:3-oxoacyl-[acyl-carrier-protein] synthase activity"/>
    <property type="evidence" value="ECO:0007669"/>
    <property type="project" value="UniProtKB-EC"/>
</dbReference>
<evidence type="ECO:0000256" key="2">
    <source>
        <dbReference type="ARBA" id="ARBA00008467"/>
    </source>
</evidence>
<keyword evidence="18" id="KW-1185">Reference proteome</keyword>
<keyword evidence="4" id="KW-0536">Nodulation</keyword>
<dbReference type="InterPro" id="IPR000794">
    <property type="entry name" value="Beta-ketoacyl_synthase"/>
</dbReference>
<sequence length="459" mass="48507">MKIALFTAIIAATHVAGFTPALNKARVPTMELKATSGGVSGLKRVVVTGYGITSCLGNTVDDVKNSLFECKSGIEHDPKFEELGIKSQVRGKPDLSDADFKELIPKASLRFMGNNAKYAYVAMQRAIEMSGLKPDQYEENPRVAGILGQGGTSIPDIVETVTAVESGAPRWKNKVGPFRVTRSMGSTVSAVLATAFKLQGPSYSISSACSTGAHCIGTGMEQIQLGKSDVAFCGAGENVGWEFTSMFDCMGALSTGRNDDPTKASRAFDKNRDGFVIAGGGGVVVLEELEHAKARGANILAEVVGYGANSDGYDMVAPSGVGGQRCMELAMAQADEIGGEKPVEYVNTHGTSTPVGDVMELGGIKTVFEKKGYQPQVGSTKSLSGHALGAAGVHEAIYCLIMMQNEFMAESANIEDLVDEAEGMNILTKRKDGTFKRAMSNSFGFGGTNCALVFDKYEE</sequence>
<comment type="subcellular location">
    <subcellularLocation>
        <location evidence="1">Cell inner membrane</location>
    </subcellularLocation>
</comment>
<evidence type="ECO:0000256" key="6">
    <source>
        <dbReference type="ARBA" id="ARBA00022519"/>
    </source>
</evidence>
<evidence type="ECO:0000256" key="1">
    <source>
        <dbReference type="ARBA" id="ARBA00004533"/>
    </source>
</evidence>
<keyword evidence="9" id="KW-1133">Transmembrane helix</keyword>
<evidence type="ECO:0000256" key="5">
    <source>
        <dbReference type="ARBA" id="ARBA00022475"/>
    </source>
</evidence>
<dbReference type="CDD" id="cd00834">
    <property type="entry name" value="KAS_I_II"/>
    <property type="match status" value="1"/>
</dbReference>
<dbReference type="GO" id="GO:0005886">
    <property type="term" value="C:plasma membrane"/>
    <property type="evidence" value="ECO:0007669"/>
    <property type="project" value="UniProtKB-SubCell"/>
</dbReference>
<dbReference type="AlphaFoldDB" id="A0A9W7BK16"/>
<dbReference type="EMBL" id="BRXX01000078">
    <property type="protein sequence ID" value="GMH88088.1"/>
    <property type="molecule type" value="Genomic_DNA"/>
</dbReference>
<evidence type="ECO:0000256" key="10">
    <source>
        <dbReference type="ARBA" id="ARBA00023136"/>
    </source>
</evidence>
<dbReference type="SUPFAM" id="SSF53901">
    <property type="entry name" value="Thiolase-like"/>
    <property type="match status" value="2"/>
</dbReference>
<feature type="domain" description="Ketosynthase family 3 (KS3)" evidence="16">
    <location>
        <begin position="42"/>
        <end position="456"/>
    </location>
</feature>
<dbReference type="InterPro" id="IPR018201">
    <property type="entry name" value="Ketoacyl_synth_AS"/>
</dbReference>
<name>A0A9W7BK16_9STRA</name>